<organism evidence="1 2">
    <name type="scientific">Pseudooceanicola nanhaiensis</name>
    <dbReference type="NCBI Taxonomy" id="375761"/>
    <lineage>
        <taxon>Bacteria</taxon>
        <taxon>Pseudomonadati</taxon>
        <taxon>Pseudomonadota</taxon>
        <taxon>Alphaproteobacteria</taxon>
        <taxon>Rhodobacterales</taxon>
        <taxon>Paracoccaceae</taxon>
        <taxon>Pseudooceanicola</taxon>
    </lineage>
</organism>
<accession>A0A917WBT7</accession>
<sequence length="320" mass="34667">MTHVLKPTPETVHWGWFDARLAPVLTVESGDRVQIESVSGGPVNLPPEGHVVPPELRDIHARAERRQVGHILTGPVAIAGARPGDMLEVRILDVAPWMDWGYTACRTLGGALPGEFEAAQIHSAIDIDARKARLPWGTELELAPFFGVMGVAPPEGWGEIPTIQPRAHGGNLDNKELGAGATLYLPVWAEGALFSCGDGHGIQGDGEVCLTAIETGLRGTFEFHLHKGKGWDYPRAETPTHLITMGMHEDLDTAARDALRRMIDWVSEITDLSRTDVYMLMSLTGDLRITQVVNGEKGSHAMLAKSVLETLPGLKPVLQG</sequence>
<dbReference type="Gene3D" id="3.10.28.20">
    <property type="entry name" value="Acetamidase/Formamidase-like domains"/>
    <property type="match status" value="1"/>
</dbReference>
<gene>
    <name evidence="1" type="ORF">GCM10011534_07580</name>
</gene>
<dbReference type="Proteomes" id="UP000649829">
    <property type="component" value="Unassembled WGS sequence"/>
</dbReference>
<comment type="caution">
    <text evidence="1">The sequence shown here is derived from an EMBL/GenBank/DDBJ whole genome shotgun (WGS) entry which is preliminary data.</text>
</comment>
<dbReference type="AlphaFoldDB" id="A0A917WBT7"/>
<dbReference type="PANTHER" id="PTHR31891:SF1">
    <property type="entry name" value="FORMAMIDASE C869.04-RELATED"/>
    <property type="match status" value="1"/>
</dbReference>
<dbReference type="SUPFAM" id="SSF141130">
    <property type="entry name" value="Acetamidase/Formamidase-like"/>
    <property type="match status" value="1"/>
</dbReference>
<reference evidence="1" key="1">
    <citation type="journal article" date="2014" name="Int. J. Syst. Evol. Microbiol.">
        <title>Complete genome sequence of Corynebacterium casei LMG S-19264T (=DSM 44701T), isolated from a smear-ripened cheese.</title>
        <authorList>
            <consortium name="US DOE Joint Genome Institute (JGI-PGF)"/>
            <person name="Walter F."/>
            <person name="Albersmeier A."/>
            <person name="Kalinowski J."/>
            <person name="Ruckert C."/>
        </authorList>
    </citation>
    <scope>NUCLEOTIDE SEQUENCE</scope>
    <source>
        <strain evidence="1">CGMCC 1.6293</strain>
    </source>
</reference>
<proteinExistence type="predicted"/>
<reference evidence="1" key="2">
    <citation type="submission" date="2020-09" db="EMBL/GenBank/DDBJ databases">
        <authorList>
            <person name="Sun Q."/>
            <person name="Zhou Y."/>
        </authorList>
    </citation>
    <scope>NUCLEOTIDE SEQUENCE</scope>
    <source>
        <strain evidence="1">CGMCC 1.6293</strain>
    </source>
</reference>
<dbReference type="EMBL" id="BMLF01000001">
    <property type="protein sequence ID" value="GGL88018.1"/>
    <property type="molecule type" value="Genomic_DNA"/>
</dbReference>
<keyword evidence="2" id="KW-1185">Reference proteome</keyword>
<protein>
    <submittedName>
        <fullName evidence="1">Amidase</fullName>
    </submittedName>
</protein>
<dbReference type="Gene3D" id="2.60.120.580">
    <property type="entry name" value="Acetamidase/Formamidase-like domains"/>
    <property type="match status" value="2"/>
</dbReference>
<evidence type="ECO:0000313" key="1">
    <source>
        <dbReference type="EMBL" id="GGL88018.1"/>
    </source>
</evidence>
<dbReference type="RefSeq" id="WP_036538329.1">
    <property type="nucleotide sequence ID" value="NZ_BMLF01000001.1"/>
</dbReference>
<evidence type="ECO:0000313" key="2">
    <source>
        <dbReference type="Proteomes" id="UP000649829"/>
    </source>
</evidence>
<name>A0A917WBT7_9RHOB</name>
<dbReference type="InterPro" id="IPR004304">
    <property type="entry name" value="FmdA_AmdA"/>
</dbReference>
<dbReference type="GO" id="GO:0016811">
    <property type="term" value="F:hydrolase activity, acting on carbon-nitrogen (but not peptide) bonds, in linear amides"/>
    <property type="evidence" value="ECO:0007669"/>
    <property type="project" value="InterPro"/>
</dbReference>
<dbReference type="PANTHER" id="PTHR31891">
    <property type="entry name" value="FORMAMIDASE C869.04-RELATED"/>
    <property type="match status" value="1"/>
</dbReference>
<dbReference type="Pfam" id="PF03069">
    <property type="entry name" value="FmdA_AmdA"/>
    <property type="match status" value="2"/>
</dbReference>